<comment type="subcellular location">
    <subcellularLocation>
        <location evidence="1">Secreted</location>
    </subcellularLocation>
</comment>
<dbReference type="PROSITE" id="PS00022">
    <property type="entry name" value="EGF_1"/>
    <property type="match status" value="2"/>
</dbReference>
<protein>
    <recommendedName>
        <fullName evidence="11">EGF-like domain-containing protein</fullName>
    </recommendedName>
</protein>
<name>A0AAD9KH48_RIDPI</name>
<feature type="domain" description="EGF-like" evidence="11">
    <location>
        <begin position="21"/>
        <end position="57"/>
    </location>
</feature>
<dbReference type="SMART" id="SM00181">
    <property type="entry name" value="EGF"/>
    <property type="match status" value="3"/>
</dbReference>
<feature type="transmembrane region" description="Helical" evidence="9">
    <location>
        <begin position="164"/>
        <end position="186"/>
    </location>
</feature>
<dbReference type="InterPro" id="IPR051022">
    <property type="entry name" value="Notch_Cell-Fate_Det"/>
</dbReference>
<keyword evidence="9" id="KW-1133">Transmembrane helix</keyword>
<keyword evidence="2" id="KW-0964">Secreted</keyword>
<dbReference type="SUPFAM" id="SSF57196">
    <property type="entry name" value="EGF/Laminin"/>
    <property type="match status" value="3"/>
</dbReference>
<dbReference type="GO" id="GO:0005886">
    <property type="term" value="C:plasma membrane"/>
    <property type="evidence" value="ECO:0007669"/>
    <property type="project" value="TreeGrafter"/>
</dbReference>
<evidence type="ECO:0000256" key="10">
    <source>
        <dbReference type="SAM" id="SignalP"/>
    </source>
</evidence>
<dbReference type="EMBL" id="JAODUO010001100">
    <property type="protein sequence ID" value="KAK2171126.1"/>
    <property type="molecule type" value="Genomic_DNA"/>
</dbReference>
<organism evidence="12 13">
    <name type="scientific">Ridgeia piscesae</name>
    <name type="common">Tubeworm</name>
    <dbReference type="NCBI Taxonomy" id="27915"/>
    <lineage>
        <taxon>Eukaryota</taxon>
        <taxon>Metazoa</taxon>
        <taxon>Spiralia</taxon>
        <taxon>Lophotrochozoa</taxon>
        <taxon>Annelida</taxon>
        <taxon>Polychaeta</taxon>
        <taxon>Sedentaria</taxon>
        <taxon>Canalipalpata</taxon>
        <taxon>Sabellida</taxon>
        <taxon>Siboglinidae</taxon>
        <taxon>Ridgeia</taxon>
    </lineage>
</organism>
<dbReference type="Gene3D" id="2.10.25.10">
    <property type="entry name" value="Laminin"/>
    <property type="match status" value="3"/>
</dbReference>
<keyword evidence="3 8" id="KW-0245">EGF-like domain</keyword>
<dbReference type="PRINTS" id="PR00010">
    <property type="entry name" value="EGFBLOOD"/>
</dbReference>
<evidence type="ECO:0000256" key="6">
    <source>
        <dbReference type="ARBA" id="ARBA00023157"/>
    </source>
</evidence>
<dbReference type="Proteomes" id="UP001209878">
    <property type="component" value="Unassembled WGS sequence"/>
</dbReference>
<feature type="signal peptide" evidence="10">
    <location>
        <begin position="1"/>
        <end position="21"/>
    </location>
</feature>
<dbReference type="PROSITE" id="PS00010">
    <property type="entry name" value="ASX_HYDROXYL"/>
    <property type="match status" value="1"/>
</dbReference>
<evidence type="ECO:0000256" key="8">
    <source>
        <dbReference type="PROSITE-ProRule" id="PRU00076"/>
    </source>
</evidence>
<evidence type="ECO:0000256" key="5">
    <source>
        <dbReference type="ARBA" id="ARBA00022737"/>
    </source>
</evidence>
<gene>
    <name evidence="12" type="ORF">NP493_1100g02002</name>
</gene>
<dbReference type="GO" id="GO:0007157">
    <property type="term" value="P:heterophilic cell-cell adhesion via plasma membrane cell adhesion molecules"/>
    <property type="evidence" value="ECO:0007669"/>
    <property type="project" value="TreeGrafter"/>
</dbReference>
<reference evidence="12" key="1">
    <citation type="journal article" date="2023" name="Mol. Biol. Evol.">
        <title>Third-Generation Sequencing Reveals the Adaptive Role of the Epigenome in Three Deep-Sea Polychaetes.</title>
        <authorList>
            <person name="Perez M."/>
            <person name="Aroh O."/>
            <person name="Sun Y."/>
            <person name="Lan Y."/>
            <person name="Juniper S.K."/>
            <person name="Young C.R."/>
            <person name="Angers B."/>
            <person name="Qian P.Y."/>
        </authorList>
    </citation>
    <scope>NUCLEOTIDE SEQUENCE</scope>
    <source>
        <strain evidence="12">R07B-5</strain>
    </source>
</reference>
<evidence type="ECO:0000256" key="1">
    <source>
        <dbReference type="ARBA" id="ARBA00004613"/>
    </source>
</evidence>
<feature type="disulfide bond" evidence="8">
    <location>
        <begin position="135"/>
        <end position="144"/>
    </location>
</feature>
<keyword evidence="4 10" id="KW-0732">Signal</keyword>
<dbReference type="InterPro" id="IPR001881">
    <property type="entry name" value="EGF-like_Ca-bd_dom"/>
</dbReference>
<evidence type="ECO:0000313" key="13">
    <source>
        <dbReference type="Proteomes" id="UP001209878"/>
    </source>
</evidence>
<keyword evidence="6 8" id="KW-1015">Disulfide bond</keyword>
<keyword evidence="9" id="KW-0472">Membrane</keyword>
<dbReference type="InterPro" id="IPR000152">
    <property type="entry name" value="EGF-type_Asp/Asn_hydroxyl_site"/>
</dbReference>
<dbReference type="PROSITE" id="PS01187">
    <property type="entry name" value="EGF_CA"/>
    <property type="match status" value="1"/>
</dbReference>
<dbReference type="GO" id="GO:0045197">
    <property type="term" value="P:establishment or maintenance of epithelial cell apical/basal polarity"/>
    <property type="evidence" value="ECO:0007669"/>
    <property type="project" value="TreeGrafter"/>
</dbReference>
<comment type="caution">
    <text evidence="8">Lacks conserved residue(s) required for the propagation of feature annotation.</text>
</comment>
<evidence type="ECO:0000313" key="12">
    <source>
        <dbReference type="EMBL" id="KAK2171126.1"/>
    </source>
</evidence>
<evidence type="ECO:0000256" key="7">
    <source>
        <dbReference type="ARBA" id="ARBA00023180"/>
    </source>
</evidence>
<dbReference type="GO" id="GO:0005576">
    <property type="term" value="C:extracellular region"/>
    <property type="evidence" value="ECO:0007669"/>
    <property type="project" value="UniProtKB-SubCell"/>
</dbReference>
<dbReference type="PROSITE" id="PS01186">
    <property type="entry name" value="EGF_2"/>
    <property type="match status" value="2"/>
</dbReference>
<keyword evidence="9" id="KW-0812">Transmembrane</keyword>
<dbReference type="InterPro" id="IPR000742">
    <property type="entry name" value="EGF"/>
</dbReference>
<feature type="disulfide bond" evidence="8">
    <location>
        <begin position="47"/>
        <end position="56"/>
    </location>
</feature>
<dbReference type="SMART" id="SM00179">
    <property type="entry name" value="EGF_CA"/>
    <property type="match status" value="3"/>
</dbReference>
<keyword evidence="13" id="KW-1185">Reference proteome</keyword>
<dbReference type="GO" id="GO:0032991">
    <property type="term" value="C:protein-containing complex"/>
    <property type="evidence" value="ECO:0007669"/>
    <property type="project" value="TreeGrafter"/>
</dbReference>
<keyword evidence="5" id="KW-0677">Repeat</keyword>
<dbReference type="GO" id="GO:0007399">
    <property type="term" value="P:nervous system development"/>
    <property type="evidence" value="ECO:0007669"/>
    <property type="project" value="UniProtKB-ARBA"/>
</dbReference>
<dbReference type="CDD" id="cd00054">
    <property type="entry name" value="EGF_CA"/>
    <property type="match status" value="2"/>
</dbReference>
<evidence type="ECO:0000256" key="3">
    <source>
        <dbReference type="ARBA" id="ARBA00022536"/>
    </source>
</evidence>
<evidence type="ECO:0000256" key="4">
    <source>
        <dbReference type="ARBA" id="ARBA00022729"/>
    </source>
</evidence>
<proteinExistence type="predicted"/>
<dbReference type="PANTHER" id="PTHR24049">
    <property type="entry name" value="CRUMBS FAMILY MEMBER"/>
    <property type="match status" value="1"/>
</dbReference>
<dbReference type="FunFam" id="2.10.25.10:FF:000472">
    <property type="entry name" value="Uncharacterized protein, isoform A"/>
    <property type="match status" value="1"/>
</dbReference>
<dbReference type="GO" id="GO:0005509">
    <property type="term" value="F:calcium ion binding"/>
    <property type="evidence" value="ECO:0007669"/>
    <property type="project" value="InterPro"/>
</dbReference>
<dbReference type="Pfam" id="PF00008">
    <property type="entry name" value="EGF"/>
    <property type="match status" value="2"/>
</dbReference>
<sequence length="190" mass="19775">MGTEWRLLGTMLAIYIIQAQGIDDCTSRPCMNGATCVIVVNSYSRICPAGFTGSRCESDIDGCYSVQCASRQMNAAATRALTKGLASMDVNSFTCSCVEGYTGHDCETDIDECRSHPCAHRGTCLDGVNSFTCSCMEGYTGHDCETGYATTSASTAASGNTVGVILPAVLVPVIANLAVAVAVYGVGVMS</sequence>
<evidence type="ECO:0000259" key="11">
    <source>
        <dbReference type="PROSITE" id="PS50026"/>
    </source>
</evidence>
<dbReference type="FunFam" id="2.10.25.10:FF:000045">
    <property type="entry name" value="Slit guidance ligand 2"/>
    <property type="match status" value="1"/>
</dbReference>
<feature type="domain" description="EGF-like" evidence="11">
    <location>
        <begin position="109"/>
        <end position="145"/>
    </location>
</feature>
<accession>A0AAD9KH48</accession>
<dbReference type="PROSITE" id="PS50026">
    <property type="entry name" value="EGF_3"/>
    <property type="match status" value="2"/>
</dbReference>
<evidence type="ECO:0000256" key="2">
    <source>
        <dbReference type="ARBA" id="ARBA00022525"/>
    </source>
</evidence>
<dbReference type="PANTHER" id="PTHR24049:SF22">
    <property type="entry name" value="DROSOPHILA CRUMBS HOMOLOG"/>
    <property type="match status" value="1"/>
</dbReference>
<evidence type="ECO:0000256" key="9">
    <source>
        <dbReference type="SAM" id="Phobius"/>
    </source>
</evidence>
<dbReference type="InterPro" id="IPR018097">
    <property type="entry name" value="EGF_Ca-bd_CS"/>
</dbReference>
<feature type="chain" id="PRO_5042038540" description="EGF-like domain-containing protein" evidence="10">
    <location>
        <begin position="22"/>
        <end position="190"/>
    </location>
</feature>
<keyword evidence="7" id="KW-0325">Glycoprotein</keyword>
<comment type="caution">
    <text evidence="12">The sequence shown here is derived from an EMBL/GenBank/DDBJ whole genome shotgun (WGS) entry which is preliminary data.</text>
</comment>
<dbReference type="AlphaFoldDB" id="A0AAD9KH48"/>